<reference evidence="1" key="1">
    <citation type="journal article" date="2014" name="Front. Microbiol.">
        <title>High frequency of phylogenetically diverse reductive dehalogenase-homologous genes in deep subseafloor sedimentary metagenomes.</title>
        <authorList>
            <person name="Kawai M."/>
            <person name="Futagami T."/>
            <person name="Toyoda A."/>
            <person name="Takaki Y."/>
            <person name="Nishi S."/>
            <person name="Hori S."/>
            <person name="Arai W."/>
            <person name="Tsubouchi T."/>
            <person name="Morono Y."/>
            <person name="Uchiyama I."/>
            <person name="Ito T."/>
            <person name="Fujiyama A."/>
            <person name="Inagaki F."/>
            <person name="Takami H."/>
        </authorList>
    </citation>
    <scope>NUCLEOTIDE SEQUENCE</scope>
    <source>
        <strain evidence="1">Expedition CK06-06</strain>
    </source>
</reference>
<name>X1HWA0_9ZZZZ</name>
<comment type="caution">
    <text evidence="1">The sequence shown here is derived from an EMBL/GenBank/DDBJ whole genome shotgun (WGS) entry which is preliminary data.</text>
</comment>
<proteinExistence type="predicted"/>
<dbReference type="AlphaFoldDB" id="X1HWA0"/>
<accession>X1HWA0</accession>
<dbReference type="EMBL" id="BARU01017247">
    <property type="protein sequence ID" value="GAH58094.1"/>
    <property type="molecule type" value="Genomic_DNA"/>
</dbReference>
<gene>
    <name evidence="1" type="ORF">S03H2_28621</name>
</gene>
<evidence type="ECO:0000313" key="1">
    <source>
        <dbReference type="EMBL" id="GAH58094.1"/>
    </source>
</evidence>
<feature type="non-terminal residue" evidence="1">
    <location>
        <position position="1"/>
    </location>
</feature>
<sequence>PDFVISNSFSVELSTLDWNQVDNNYIHDGIDEFTFQPNVKTNLTVFYSGDKTEEFSVLNLVPDNQFNNSDLFTRVYVYIWDGNDESTVFIYEYLSQPEKLKYKCQGCPCQMHHILIVNLYCKE</sequence>
<protein>
    <submittedName>
        <fullName evidence="1">Uncharacterized protein</fullName>
    </submittedName>
</protein>
<organism evidence="1">
    <name type="scientific">marine sediment metagenome</name>
    <dbReference type="NCBI Taxonomy" id="412755"/>
    <lineage>
        <taxon>unclassified sequences</taxon>
        <taxon>metagenomes</taxon>
        <taxon>ecological metagenomes</taxon>
    </lineage>
</organism>